<comment type="caution">
    <text evidence="1">The sequence shown here is derived from an EMBL/GenBank/DDBJ whole genome shotgun (WGS) entry which is preliminary data.</text>
</comment>
<protein>
    <submittedName>
        <fullName evidence="1">Translational machinery protein</fullName>
    </submittedName>
</protein>
<organism evidence="1 2">
    <name type="scientific">Devosia nanyangense</name>
    <dbReference type="NCBI Taxonomy" id="1228055"/>
    <lineage>
        <taxon>Bacteria</taxon>
        <taxon>Pseudomonadati</taxon>
        <taxon>Pseudomonadota</taxon>
        <taxon>Alphaproteobacteria</taxon>
        <taxon>Hyphomicrobiales</taxon>
        <taxon>Devosiaceae</taxon>
        <taxon>Devosia</taxon>
    </lineage>
</organism>
<reference evidence="1" key="1">
    <citation type="submission" date="2020-07" db="EMBL/GenBank/DDBJ databases">
        <title>Huge and variable diversity of episymbiotic CPR bacteria and DPANN archaea in groundwater ecosystems.</title>
        <authorList>
            <person name="He C.Y."/>
            <person name="Keren R."/>
            <person name="Whittaker M."/>
            <person name="Farag I.F."/>
            <person name="Doudna J."/>
            <person name="Cate J.H.D."/>
            <person name="Banfield J.F."/>
        </authorList>
    </citation>
    <scope>NUCLEOTIDE SEQUENCE</scope>
    <source>
        <strain evidence="1">NC_groundwater_1586_Pr3_B-0.1um_66_15</strain>
    </source>
</reference>
<sequence>MSHFHGCVWIDHREAKVFGIGATEIEGEVVHDRAAHKHIHRKADHVGMGKEPLDHGYLKEVAEALAPFKAIVIAGPGGARTELAGYLNEHYPALAKRVWGIEPMDHPTDPQLVAAARKYFRAADRMHG</sequence>
<dbReference type="EMBL" id="JACRAF010000068">
    <property type="protein sequence ID" value="MBI4924067.1"/>
    <property type="molecule type" value="Genomic_DNA"/>
</dbReference>
<accession>A0A933P0W8</accession>
<dbReference type="InterPro" id="IPR042226">
    <property type="entry name" value="eFR1_2_sf"/>
</dbReference>
<proteinExistence type="predicted"/>
<dbReference type="SUPFAM" id="SSF53137">
    <property type="entry name" value="Translational machinery components"/>
    <property type="match status" value="1"/>
</dbReference>
<name>A0A933P0W8_9HYPH</name>
<evidence type="ECO:0000313" key="1">
    <source>
        <dbReference type="EMBL" id="MBI4924067.1"/>
    </source>
</evidence>
<evidence type="ECO:0000313" key="2">
    <source>
        <dbReference type="Proteomes" id="UP000782610"/>
    </source>
</evidence>
<gene>
    <name evidence="1" type="ORF">HY834_20220</name>
</gene>
<dbReference type="AlphaFoldDB" id="A0A933P0W8"/>
<dbReference type="Proteomes" id="UP000782610">
    <property type="component" value="Unassembled WGS sequence"/>
</dbReference>
<dbReference type="Gene3D" id="3.30.420.60">
    <property type="entry name" value="eRF1 domain 2"/>
    <property type="match status" value="1"/>
</dbReference>